<comment type="similarity">
    <text evidence="1">Belongs to the amidase family.</text>
</comment>
<proteinExistence type="inferred from homology"/>
<dbReference type="OrthoDB" id="9811471at2"/>
<dbReference type="InterPro" id="IPR000120">
    <property type="entry name" value="Amidase"/>
</dbReference>
<keyword evidence="4" id="KW-1185">Reference proteome</keyword>
<dbReference type="Pfam" id="PF01425">
    <property type="entry name" value="Amidase"/>
    <property type="match status" value="1"/>
</dbReference>
<evidence type="ECO:0000256" key="1">
    <source>
        <dbReference type="ARBA" id="ARBA00009199"/>
    </source>
</evidence>
<dbReference type="GO" id="GO:0003824">
    <property type="term" value="F:catalytic activity"/>
    <property type="evidence" value="ECO:0007669"/>
    <property type="project" value="InterPro"/>
</dbReference>
<dbReference type="AlphaFoldDB" id="B7K4G7"/>
<sequence>MNDSDLAFTPALKLAELIRDRQISPLEITQLYLDRIQKYDPQIGSFFTVAAEQAIAEAKAKTEQLASLSDPNALPPFFGVPTAIKDLNAVAGMPVSYGVAALKNNIAEYDDGVVSRMKGAGFIILGKTATSQLGSFPYTEPPGFPPTRNPWNLDYTSGGSSGGASAAVAAGFCPIAQGSDGGGSIRTPAACCGLVGIKPARGRVSHAPVGDYQSGIATSGPLARTVADAAALLDVISGYLTGDPYWLPSPEVPFLAATRQLPPPLKIAFATQINPFPDAEPVIKQAVLKMVQLLEEMGHSLTESCPDVSGLVTPFTRIWQAGVVAAGIPMEALSPINQWLGEQAGTAGDYLQAVREMQIISRQIVAFFDQFDLLLLPVYLHQPIKIGEWDDLSPEETVQKIIQWVAPCPPANATGLPGITLPMGIDEKGLPVGVQLIGKPADELTLIRVAAQLELVNGKQLLVNSYK</sequence>
<gene>
    <name evidence="3" type="ordered locus">PCC8801_1372</name>
</gene>
<name>B7K4G7_RIPO1</name>
<dbReference type="KEGG" id="cyp:PCC8801_1372"/>
<dbReference type="Gene3D" id="3.90.1300.10">
    <property type="entry name" value="Amidase signature (AS) domain"/>
    <property type="match status" value="1"/>
</dbReference>
<reference evidence="4" key="1">
    <citation type="journal article" date="2011" name="MBio">
        <title>Novel metabolic attributes of the genus Cyanothece, comprising a group of unicellular nitrogen-fixing Cyanobacteria.</title>
        <authorList>
            <person name="Bandyopadhyay A."/>
            <person name="Elvitigala T."/>
            <person name="Welsh E."/>
            <person name="Stockel J."/>
            <person name="Liberton M."/>
            <person name="Min H."/>
            <person name="Sherman L.A."/>
            <person name="Pakrasi H.B."/>
        </authorList>
    </citation>
    <scope>NUCLEOTIDE SEQUENCE [LARGE SCALE GENOMIC DNA]</scope>
    <source>
        <strain evidence="4">PCC 8801</strain>
    </source>
</reference>
<feature type="domain" description="Amidase" evidence="2">
    <location>
        <begin position="27"/>
        <end position="446"/>
    </location>
</feature>
<protein>
    <submittedName>
        <fullName evidence="3">Amidase</fullName>
    </submittedName>
</protein>
<accession>B7K4G7</accession>
<dbReference type="InterPro" id="IPR020556">
    <property type="entry name" value="Amidase_CS"/>
</dbReference>
<evidence type="ECO:0000313" key="4">
    <source>
        <dbReference type="Proteomes" id="UP000008204"/>
    </source>
</evidence>
<evidence type="ECO:0000313" key="3">
    <source>
        <dbReference type="EMBL" id="ACK65432.1"/>
    </source>
</evidence>
<dbReference type="Proteomes" id="UP000008204">
    <property type="component" value="Chromosome"/>
</dbReference>
<evidence type="ECO:0000259" key="2">
    <source>
        <dbReference type="Pfam" id="PF01425"/>
    </source>
</evidence>
<dbReference type="InterPro" id="IPR023631">
    <property type="entry name" value="Amidase_dom"/>
</dbReference>
<dbReference type="eggNOG" id="COG0154">
    <property type="taxonomic scope" value="Bacteria"/>
</dbReference>
<dbReference type="SUPFAM" id="SSF75304">
    <property type="entry name" value="Amidase signature (AS) enzymes"/>
    <property type="match status" value="1"/>
</dbReference>
<organism evidence="3 4">
    <name type="scientific">Rippkaea orientalis (strain PCC 8801 / RF-1)</name>
    <name type="common">Cyanothece sp. (strain PCC 8801)</name>
    <dbReference type="NCBI Taxonomy" id="41431"/>
    <lineage>
        <taxon>Bacteria</taxon>
        <taxon>Bacillati</taxon>
        <taxon>Cyanobacteriota</taxon>
        <taxon>Cyanophyceae</taxon>
        <taxon>Oscillatoriophycideae</taxon>
        <taxon>Chroococcales</taxon>
        <taxon>Aphanothecaceae</taxon>
        <taxon>Rippkaea</taxon>
        <taxon>Rippkaea orientalis</taxon>
    </lineage>
</organism>
<dbReference type="InterPro" id="IPR036928">
    <property type="entry name" value="AS_sf"/>
</dbReference>
<dbReference type="PANTHER" id="PTHR11895">
    <property type="entry name" value="TRANSAMIDASE"/>
    <property type="match status" value="1"/>
</dbReference>
<dbReference type="PANTHER" id="PTHR11895:SF7">
    <property type="entry name" value="GLUTAMYL-TRNA(GLN) AMIDOTRANSFERASE SUBUNIT A, MITOCHONDRIAL"/>
    <property type="match status" value="1"/>
</dbReference>
<dbReference type="EMBL" id="CP001287">
    <property type="protein sequence ID" value="ACK65432.1"/>
    <property type="molecule type" value="Genomic_DNA"/>
</dbReference>
<dbReference type="STRING" id="41431.PCC8801_1372"/>
<dbReference type="HOGENOM" id="CLU_009600_0_4_3"/>
<dbReference type="PROSITE" id="PS00571">
    <property type="entry name" value="AMIDASES"/>
    <property type="match status" value="1"/>
</dbReference>
<dbReference type="RefSeq" id="WP_012594706.1">
    <property type="nucleotide sequence ID" value="NC_011726.1"/>
</dbReference>